<comment type="catalytic activity">
    <reaction evidence="1">
        <text>citrate = oxaloacetate + acetate</text>
        <dbReference type="Rhea" id="RHEA:10760"/>
        <dbReference type="ChEBI" id="CHEBI:16452"/>
        <dbReference type="ChEBI" id="CHEBI:16947"/>
        <dbReference type="ChEBI" id="CHEBI:30089"/>
        <dbReference type="EC" id="4.1.3.6"/>
    </reaction>
</comment>
<dbReference type="Gene3D" id="3.40.1080.10">
    <property type="entry name" value="Glutaconate Coenzyme A-transferase"/>
    <property type="match status" value="2"/>
</dbReference>
<gene>
    <name evidence="2" type="ORF">A2008_01445</name>
</gene>
<evidence type="ECO:0000313" key="2">
    <source>
        <dbReference type="EMBL" id="OGM03029.1"/>
    </source>
</evidence>
<accession>A0A1F7WKW1</accession>
<comment type="subcellular location">
    <subcellularLocation>
        <location evidence="1">Cytoplasm</location>
    </subcellularLocation>
</comment>
<dbReference type="STRING" id="1817813.A2008_01445"/>
<dbReference type="PANTHER" id="PTHR40596">
    <property type="entry name" value="CITRATE LYASE ALPHA CHAIN"/>
    <property type="match status" value="1"/>
</dbReference>
<dbReference type="PANTHER" id="PTHR40596:SF1">
    <property type="entry name" value="CITRATE LYASE ALPHA CHAIN"/>
    <property type="match status" value="1"/>
</dbReference>
<organism evidence="2 3">
    <name type="scientific">Candidatus Wallbacteria bacterium GWC2_49_35</name>
    <dbReference type="NCBI Taxonomy" id="1817813"/>
    <lineage>
        <taxon>Bacteria</taxon>
        <taxon>Candidatus Walliibacteriota</taxon>
    </lineage>
</organism>
<sequence>MIKNALGRMVPSEINGRPVKPYAGAFADMVSGKRKAAPPIPRCFPGRVNKVINGLDAALDKLPLRDGMCISFHHHLRNGDYLVNAVVEKLAQRGFKDIVLAPTALFPVHDKLIPYIESGVISHVEGSMNGDVGLACSLGKMKRTATLRSHGGRVRAIQDGDLHIDIAFIGASAADCYGNANGVLGKSACGPLSYSNVDSLYADCSVVITDNLVPFPCIPWSIQGGNINYVVTVDSIGDPAQIVSGTTKLTKSPTQLLIAEYAARFVDEIGYIREGLSFQAGAGGISLAFNVYLAEMMKKKGFTASFAHGGGNTVLVKMLEEGALKYICEGQCFDLDAVRSLRENDNHVESTLSISYNYHAKGCIAHMLDIGVLGATEIDLNFNVNVNTHSDGLLLHGTGGFPDVAAGSDVTIITAPSFRKRIPIIRENVTTVTCPGELIDVVVTERGICINPKRQDLIDKTKNSKLPIMSIDQLMDEVYKITGVPEKVELDDKIVAVMEWRDGSMLDVIRKVKT</sequence>
<reference evidence="2 3" key="1">
    <citation type="journal article" date="2016" name="Nat. Commun.">
        <title>Thousands of microbial genomes shed light on interconnected biogeochemical processes in an aquifer system.</title>
        <authorList>
            <person name="Anantharaman K."/>
            <person name="Brown C.T."/>
            <person name="Hug L.A."/>
            <person name="Sharon I."/>
            <person name="Castelle C.J."/>
            <person name="Probst A.J."/>
            <person name="Thomas B.C."/>
            <person name="Singh A."/>
            <person name="Wilkins M.J."/>
            <person name="Karaoz U."/>
            <person name="Brodie E.L."/>
            <person name="Williams K.H."/>
            <person name="Hubbard S.S."/>
            <person name="Banfield J.F."/>
        </authorList>
    </citation>
    <scope>NUCLEOTIDE SEQUENCE [LARGE SCALE GENOMIC DNA]</scope>
</reference>
<proteinExistence type="predicted"/>
<protein>
    <recommendedName>
        <fullName evidence="1">Citrate lyase alpha chain</fullName>
        <shortName evidence="1">Citrase alpha chain</shortName>
        <ecNumber evidence="1">2.8.3.10</ecNumber>
        <ecNumber evidence="1">4.1.3.6</ecNumber>
    </recommendedName>
    <alternativeName>
        <fullName evidence="1">Citrate (pro-3S)-lyase alpha chain</fullName>
    </alternativeName>
    <alternativeName>
        <fullName evidence="1">Citrate CoA-transferase subunit</fullName>
    </alternativeName>
</protein>
<evidence type="ECO:0000313" key="3">
    <source>
        <dbReference type="Proteomes" id="UP000178735"/>
    </source>
</evidence>
<dbReference type="Pfam" id="PF04223">
    <property type="entry name" value="CitF"/>
    <property type="match status" value="1"/>
</dbReference>
<dbReference type="GO" id="GO:0009346">
    <property type="term" value="C:ATP-independent citrate lyase complex"/>
    <property type="evidence" value="ECO:0007669"/>
    <property type="project" value="UniProtKB-UniRule"/>
</dbReference>
<evidence type="ECO:0000256" key="1">
    <source>
        <dbReference type="PIRNR" id="PIRNR009451"/>
    </source>
</evidence>
<dbReference type="AlphaFoldDB" id="A0A1F7WKW1"/>
<dbReference type="EMBL" id="MGFH01000190">
    <property type="protein sequence ID" value="OGM03029.1"/>
    <property type="molecule type" value="Genomic_DNA"/>
</dbReference>
<dbReference type="EC" id="4.1.3.6" evidence="1"/>
<dbReference type="InterPro" id="IPR006472">
    <property type="entry name" value="Citrate_lyase_asu"/>
</dbReference>
<dbReference type="GO" id="GO:0006084">
    <property type="term" value="P:acetyl-CoA metabolic process"/>
    <property type="evidence" value="ECO:0007669"/>
    <property type="project" value="UniProtKB-UniRule"/>
</dbReference>
<dbReference type="GO" id="GO:0005737">
    <property type="term" value="C:cytoplasm"/>
    <property type="evidence" value="ECO:0007669"/>
    <property type="project" value="UniProtKB-SubCell"/>
</dbReference>
<dbReference type="SUPFAM" id="SSF100950">
    <property type="entry name" value="NagB/RpiA/CoA transferase-like"/>
    <property type="match status" value="2"/>
</dbReference>
<dbReference type="EC" id="2.8.3.10" evidence="1"/>
<keyword evidence="1 2" id="KW-0456">Lyase</keyword>
<name>A0A1F7WKW1_9BACT</name>
<dbReference type="InterPro" id="IPR037171">
    <property type="entry name" value="NagB/RpiA_transferase-like"/>
</dbReference>
<dbReference type="GO" id="GO:0008814">
    <property type="term" value="F:citrate CoA-transferase activity"/>
    <property type="evidence" value="ECO:0007669"/>
    <property type="project" value="UniProtKB-UniRule"/>
</dbReference>
<comment type="catalytic activity">
    <reaction evidence="1">
        <text>citrate + acetyl-CoA = (3S)-citryl-CoA + acetate</text>
        <dbReference type="Rhea" id="RHEA:19405"/>
        <dbReference type="ChEBI" id="CHEBI:16947"/>
        <dbReference type="ChEBI" id="CHEBI:30089"/>
        <dbReference type="ChEBI" id="CHEBI:57288"/>
        <dbReference type="ChEBI" id="CHEBI:57321"/>
        <dbReference type="EC" id="2.8.3.10"/>
    </reaction>
</comment>
<dbReference type="PIRSF" id="PIRSF009451">
    <property type="entry name" value="Citrt_lyas_alpha"/>
    <property type="match status" value="1"/>
</dbReference>
<dbReference type="NCBIfam" id="TIGR01584">
    <property type="entry name" value="citF"/>
    <property type="match status" value="1"/>
</dbReference>
<keyword evidence="1" id="KW-0963">Cytoplasm</keyword>
<dbReference type="Proteomes" id="UP000178735">
    <property type="component" value="Unassembled WGS sequence"/>
</dbReference>
<dbReference type="GO" id="GO:0008815">
    <property type="term" value="F:citrate (pro-3S)-lyase activity"/>
    <property type="evidence" value="ECO:0007669"/>
    <property type="project" value="UniProtKB-UniRule"/>
</dbReference>
<comment type="caution">
    <text evidence="2">The sequence shown here is derived from an EMBL/GenBank/DDBJ whole genome shotgun (WGS) entry which is preliminary data.</text>
</comment>
<keyword evidence="1" id="KW-0808">Transferase</keyword>